<dbReference type="PANTHER" id="PTHR43445:SF3">
    <property type="entry name" value="UDP-N-ACETYLMURAMATE--L-ALANINE LIGASE"/>
    <property type="match status" value="1"/>
</dbReference>
<dbReference type="EMBL" id="PNIQ01000866">
    <property type="protein sequence ID" value="PMP76376.1"/>
    <property type="molecule type" value="Genomic_DNA"/>
</dbReference>
<comment type="caution">
    <text evidence="2">The sequence shown here is derived from an EMBL/GenBank/DDBJ whole genome shotgun (WGS) entry which is preliminary data.</text>
</comment>
<name>A0A2J6WYM8_9CHLR</name>
<dbReference type="InterPro" id="IPR050061">
    <property type="entry name" value="MurCDEF_pg_biosynth"/>
</dbReference>
<evidence type="ECO:0000259" key="1">
    <source>
        <dbReference type="Pfam" id="PF01225"/>
    </source>
</evidence>
<proteinExistence type="predicted"/>
<accession>A0A2J6WYM8</accession>
<organism evidence="2 3">
    <name type="scientific">Chloroflexus aggregans</name>
    <dbReference type="NCBI Taxonomy" id="152260"/>
    <lineage>
        <taxon>Bacteria</taxon>
        <taxon>Bacillati</taxon>
        <taxon>Chloroflexota</taxon>
        <taxon>Chloroflexia</taxon>
        <taxon>Chloroflexales</taxon>
        <taxon>Chloroflexineae</taxon>
        <taxon>Chloroflexaceae</taxon>
        <taxon>Chloroflexus</taxon>
    </lineage>
</organism>
<sequence length="35" mass="3562">MSHYHIVGIAGAGMSAIAHLLLDQGHTVSGSDLTT</sequence>
<dbReference type="PANTHER" id="PTHR43445">
    <property type="entry name" value="UDP-N-ACETYLMURAMATE--L-ALANINE LIGASE-RELATED"/>
    <property type="match status" value="1"/>
</dbReference>
<evidence type="ECO:0000313" key="3">
    <source>
        <dbReference type="Proteomes" id="UP000243376"/>
    </source>
</evidence>
<dbReference type="GO" id="GO:0016881">
    <property type="term" value="F:acid-amino acid ligase activity"/>
    <property type="evidence" value="ECO:0007669"/>
    <property type="project" value="InterPro"/>
</dbReference>
<dbReference type="AlphaFoldDB" id="A0A2J6WYM8"/>
<protein>
    <recommendedName>
        <fullName evidence="1">Mur ligase N-terminal catalytic domain-containing protein</fullName>
    </recommendedName>
</protein>
<dbReference type="Gene3D" id="3.40.50.720">
    <property type="entry name" value="NAD(P)-binding Rossmann-like Domain"/>
    <property type="match status" value="1"/>
</dbReference>
<dbReference type="InterPro" id="IPR000713">
    <property type="entry name" value="Mur_ligase_N"/>
</dbReference>
<dbReference type="Proteomes" id="UP000243376">
    <property type="component" value="Unassembled WGS sequence"/>
</dbReference>
<dbReference type="Pfam" id="PF01225">
    <property type="entry name" value="Mur_ligase"/>
    <property type="match status" value="1"/>
</dbReference>
<reference evidence="2 3" key="1">
    <citation type="submission" date="2018-01" db="EMBL/GenBank/DDBJ databases">
        <title>Metagenomic assembled genomes from two thermal pools in the Uzon Caldera, Kamchatka, Russia.</title>
        <authorList>
            <person name="Wilkins L."/>
            <person name="Ettinger C."/>
        </authorList>
    </citation>
    <scope>NUCLEOTIDE SEQUENCE [LARGE SCALE GENOMIC DNA]</scope>
    <source>
        <strain evidence="2">ZAV-02</strain>
    </source>
</reference>
<evidence type="ECO:0000313" key="2">
    <source>
        <dbReference type="EMBL" id="PMP76376.1"/>
    </source>
</evidence>
<gene>
    <name evidence="2" type="ORF">C0184_12925</name>
</gene>
<feature type="domain" description="Mur ligase N-terminal catalytic" evidence="1">
    <location>
        <begin position="3"/>
        <end position="33"/>
    </location>
</feature>
<feature type="non-terminal residue" evidence="2">
    <location>
        <position position="35"/>
    </location>
</feature>
<dbReference type="SUPFAM" id="SSF51984">
    <property type="entry name" value="MurCD N-terminal domain"/>
    <property type="match status" value="1"/>
</dbReference>